<evidence type="ECO:0000313" key="2">
    <source>
        <dbReference type="EMBL" id="AFC21988.1"/>
    </source>
</evidence>
<feature type="transmembrane region" description="Helical" evidence="1">
    <location>
        <begin position="75"/>
        <end position="98"/>
    </location>
</feature>
<dbReference type="Proteomes" id="UP000000457">
    <property type="component" value="Segment"/>
</dbReference>
<keyword evidence="1" id="KW-0472">Membrane</keyword>
<dbReference type="RefSeq" id="YP_006987643.1">
    <property type="nucleotide sequence ID" value="NC_019401.1"/>
</dbReference>
<organism evidence="2 3">
    <name type="scientific">Cronobacter phage vB_CsaM_GAP32</name>
    <dbReference type="NCBI Taxonomy" id="1141136"/>
    <lineage>
        <taxon>Viruses</taxon>
        <taxon>Duplodnaviria</taxon>
        <taxon>Heunggongvirae</taxon>
        <taxon>Uroviricota</taxon>
        <taxon>Caudoviricetes</taxon>
        <taxon>Mimasvirus</taxon>
        <taxon>Mimasvirus GAP32</taxon>
    </lineage>
</organism>
<feature type="transmembrane region" description="Helical" evidence="1">
    <location>
        <begin position="48"/>
        <end position="69"/>
    </location>
</feature>
<keyword evidence="1" id="KW-1133">Transmembrane helix</keyword>
<proteinExistence type="predicted"/>
<accession>K4F7C9</accession>
<keyword evidence="3" id="KW-1185">Reference proteome</keyword>
<gene>
    <name evidence="2" type="ORF">GAP32_527</name>
</gene>
<evidence type="ECO:0000256" key="1">
    <source>
        <dbReference type="SAM" id="Phobius"/>
    </source>
</evidence>
<name>K4F7C9_9CAUD</name>
<keyword evidence="1" id="KW-0812">Transmembrane</keyword>
<feature type="transmembrane region" description="Helical" evidence="1">
    <location>
        <begin position="6"/>
        <end position="27"/>
    </location>
</feature>
<reference evidence="2 3" key="1">
    <citation type="journal article" date="2014" name="Virology">
        <title>Supersize me: Cronobacter sakazakii phage GAP32.</title>
        <authorList>
            <person name="Abbasifar R."/>
            <person name="Griffiths M.W."/>
            <person name="Sabour P.M."/>
            <person name="Ackermann H.-W."/>
            <person name="Vandersteegen K."/>
            <person name="Lavigne R."/>
            <person name="Noben J.-P."/>
            <person name="Villa A.A."/>
            <person name="Abbasifar A."/>
            <person name="Nash J.H.E."/>
            <person name="Kropinski A.M."/>
        </authorList>
    </citation>
    <scope>NUCLEOTIDE SEQUENCE [LARGE SCALE GENOMIC DNA]</scope>
    <source>
        <strain evidence="2">GAP-32</strain>
    </source>
</reference>
<dbReference type="EMBL" id="JN882285">
    <property type="protein sequence ID" value="AFC21988.1"/>
    <property type="molecule type" value="Genomic_DNA"/>
</dbReference>
<sequence>MTFTILCHIVNGLVLLLAVLCVLDWTLAKDKLNPAIEKFCEKHISPEYACPIFGCIFIALLSAIGYLVFGGLFFSTMYLVSTGTAMVMVVIVLVFMALTKGLSSIRKYILSKKK</sequence>
<protein>
    <submittedName>
        <fullName evidence="2">Putative membrane protein</fullName>
    </submittedName>
</protein>
<dbReference type="KEGG" id="vg:13994279"/>
<dbReference type="GeneID" id="13994279"/>
<evidence type="ECO:0000313" key="3">
    <source>
        <dbReference type="Proteomes" id="UP000000457"/>
    </source>
</evidence>